<proteinExistence type="inferred from homology"/>
<organism evidence="9 10">
    <name type="scientific">Treponema lecithinolyticum ATCC 700332</name>
    <dbReference type="NCBI Taxonomy" id="1321815"/>
    <lineage>
        <taxon>Bacteria</taxon>
        <taxon>Pseudomonadati</taxon>
        <taxon>Spirochaetota</taxon>
        <taxon>Spirochaetia</taxon>
        <taxon>Spirochaetales</taxon>
        <taxon>Treponemataceae</taxon>
        <taxon>Treponema</taxon>
    </lineage>
</organism>
<comment type="caution">
    <text evidence="9">The sequence shown here is derived from an EMBL/GenBank/DDBJ whole genome shotgun (WGS) entry which is preliminary data.</text>
</comment>
<dbReference type="Pfam" id="PF00528">
    <property type="entry name" value="BPD_transp_1"/>
    <property type="match status" value="1"/>
</dbReference>
<dbReference type="Proteomes" id="UP000016649">
    <property type="component" value="Unassembled WGS sequence"/>
</dbReference>
<keyword evidence="2 7" id="KW-0813">Transport</keyword>
<evidence type="ECO:0000256" key="7">
    <source>
        <dbReference type="RuleBase" id="RU363032"/>
    </source>
</evidence>
<keyword evidence="6 7" id="KW-0472">Membrane</keyword>
<accession>A0ABN0P2C1</accession>
<dbReference type="PANTHER" id="PTHR32243">
    <property type="entry name" value="MALTOSE TRANSPORT SYSTEM PERMEASE-RELATED"/>
    <property type="match status" value="1"/>
</dbReference>
<evidence type="ECO:0000256" key="4">
    <source>
        <dbReference type="ARBA" id="ARBA00022692"/>
    </source>
</evidence>
<dbReference type="SUPFAM" id="SSF161098">
    <property type="entry name" value="MetI-like"/>
    <property type="match status" value="1"/>
</dbReference>
<evidence type="ECO:0000259" key="8">
    <source>
        <dbReference type="PROSITE" id="PS50928"/>
    </source>
</evidence>
<feature type="transmembrane region" description="Helical" evidence="7">
    <location>
        <begin position="82"/>
        <end position="107"/>
    </location>
</feature>
<dbReference type="InterPro" id="IPR050901">
    <property type="entry name" value="BP-dep_ABC_trans_perm"/>
</dbReference>
<keyword evidence="5 7" id="KW-1133">Transmembrane helix</keyword>
<keyword evidence="4 7" id="KW-0812">Transmembrane</keyword>
<dbReference type="Gene3D" id="1.10.3720.10">
    <property type="entry name" value="MetI-like"/>
    <property type="match status" value="1"/>
</dbReference>
<feature type="transmembrane region" description="Helical" evidence="7">
    <location>
        <begin position="152"/>
        <end position="175"/>
    </location>
</feature>
<dbReference type="InterPro" id="IPR000515">
    <property type="entry name" value="MetI-like"/>
</dbReference>
<evidence type="ECO:0000256" key="1">
    <source>
        <dbReference type="ARBA" id="ARBA00004651"/>
    </source>
</evidence>
<comment type="subcellular location">
    <subcellularLocation>
        <location evidence="1 7">Cell membrane</location>
        <topology evidence="1 7">Multi-pass membrane protein</topology>
    </subcellularLocation>
</comment>
<dbReference type="PANTHER" id="PTHR32243:SF18">
    <property type="entry name" value="INNER MEMBRANE ABC TRANSPORTER PERMEASE PROTEIN YCJP"/>
    <property type="match status" value="1"/>
</dbReference>
<evidence type="ECO:0000313" key="9">
    <source>
        <dbReference type="EMBL" id="ERJ94556.1"/>
    </source>
</evidence>
<feature type="transmembrane region" description="Helical" evidence="7">
    <location>
        <begin position="119"/>
        <end position="140"/>
    </location>
</feature>
<dbReference type="PROSITE" id="PS50928">
    <property type="entry name" value="ABC_TM1"/>
    <property type="match status" value="1"/>
</dbReference>
<keyword evidence="10" id="KW-1185">Reference proteome</keyword>
<dbReference type="InterPro" id="IPR035906">
    <property type="entry name" value="MetI-like_sf"/>
</dbReference>
<protein>
    <submittedName>
        <fullName evidence="9">ABC transporter, permease protein</fullName>
    </submittedName>
</protein>
<keyword evidence="3" id="KW-1003">Cell membrane</keyword>
<evidence type="ECO:0000256" key="6">
    <source>
        <dbReference type="ARBA" id="ARBA00023136"/>
    </source>
</evidence>
<dbReference type="EMBL" id="AWVH01000002">
    <property type="protein sequence ID" value="ERJ94556.1"/>
    <property type="molecule type" value="Genomic_DNA"/>
</dbReference>
<gene>
    <name evidence="9" type="ORF">HMPREF9193_00095</name>
</gene>
<feature type="domain" description="ABC transmembrane type-1" evidence="8">
    <location>
        <begin position="82"/>
        <end position="273"/>
    </location>
</feature>
<feature type="transmembrane region" description="Helical" evidence="7">
    <location>
        <begin position="196"/>
        <end position="220"/>
    </location>
</feature>
<name>A0ABN0P2C1_TRELE</name>
<evidence type="ECO:0000313" key="10">
    <source>
        <dbReference type="Proteomes" id="UP000016649"/>
    </source>
</evidence>
<dbReference type="CDD" id="cd06261">
    <property type="entry name" value="TM_PBP2"/>
    <property type="match status" value="1"/>
</dbReference>
<evidence type="ECO:0000256" key="2">
    <source>
        <dbReference type="ARBA" id="ARBA00022448"/>
    </source>
</evidence>
<comment type="similarity">
    <text evidence="7">Belongs to the binding-protein-dependent transport system permease family.</text>
</comment>
<sequence>MKKNKKLLNSDEIFENFLGKNVRRIVTVLLILLISFPLYWLAGNSIKSEAEYLASPPVFFPHHITFANYYTILFKDIVLHGLYNSAVIAVCSTVLTVLFGNLAAYSLIKGKLGKIKHAFAFIFLVQKMYPAIAMAIPIYITMRKFGLIDTKLALMIMNTSFSLPLVIWLMMGFFQEIPAAIEESGIIDGANMYQRFFLLTFPIAKTGIIASAILTFVNVWNEFLFAVILTVKHAKTLPVIISAYITDRGLDWGPMTATGMVIIIPVLILVWCLQKDFVKGLVMGSVKG</sequence>
<reference evidence="9 10" key="1">
    <citation type="submission" date="2013-08" db="EMBL/GenBank/DDBJ databases">
        <authorList>
            <person name="Weinstock G."/>
            <person name="Sodergren E."/>
            <person name="Wylie T."/>
            <person name="Fulton L."/>
            <person name="Fulton R."/>
            <person name="Fronick C."/>
            <person name="O'Laughlin M."/>
            <person name="Godfrey J."/>
            <person name="Miner T."/>
            <person name="Herter B."/>
            <person name="Appelbaum E."/>
            <person name="Cordes M."/>
            <person name="Lek S."/>
            <person name="Wollam A."/>
            <person name="Pepin K.H."/>
            <person name="Palsikar V.B."/>
            <person name="Mitreva M."/>
            <person name="Wilson R.K."/>
        </authorList>
    </citation>
    <scope>NUCLEOTIDE SEQUENCE [LARGE SCALE GENOMIC DNA]</scope>
    <source>
        <strain evidence="9 10">ATCC 700332</strain>
    </source>
</reference>
<dbReference type="RefSeq" id="WP_021686062.1">
    <property type="nucleotide sequence ID" value="NZ_KI260552.1"/>
</dbReference>
<feature type="transmembrane region" description="Helical" evidence="7">
    <location>
        <begin position="252"/>
        <end position="273"/>
    </location>
</feature>
<feature type="transmembrane region" description="Helical" evidence="7">
    <location>
        <begin position="21"/>
        <end position="42"/>
    </location>
</feature>
<evidence type="ECO:0000256" key="3">
    <source>
        <dbReference type="ARBA" id="ARBA00022475"/>
    </source>
</evidence>
<evidence type="ECO:0000256" key="5">
    <source>
        <dbReference type="ARBA" id="ARBA00022989"/>
    </source>
</evidence>